<dbReference type="EMBL" id="JAGIKX010000025">
    <property type="protein sequence ID" value="MBP2258393.1"/>
    <property type="molecule type" value="Genomic_DNA"/>
</dbReference>
<dbReference type="RefSeq" id="WP_226371409.1">
    <property type="nucleotide sequence ID" value="NZ_JAGIKX010000025.1"/>
</dbReference>
<evidence type="ECO:0000313" key="1">
    <source>
        <dbReference type="EMBL" id="MBP2258393.1"/>
    </source>
</evidence>
<name>A0ABS4SA72_9BACI</name>
<accession>A0ABS4SA72</accession>
<gene>
    <name evidence="1" type="ORF">J2Z81_002376</name>
</gene>
<proteinExistence type="predicted"/>
<keyword evidence="2" id="KW-1185">Reference proteome</keyword>
<reference evidence="1 2" key="1">
    <citation type="submission" date="2021-03" db="EMBL/GenBank/DDBJ databases">
        <title>Genomic Encyclopedia of Type Strains, Phase IV (KMG-IV): sequencing the most valuable type-strain genomes for metagenomic binning, comparative biology and taxonomic classification.</title>
        <authorList>
            <person name="Goeker M."/>
        </authorList>
    </citation>
    <scope>NUCLEOTIDE SEQUENCE [LARGE SCALE GENOMIC DNA]</scope>
    <source>
        <strain evidence="1 2">DSM 25790</strain>
    </source>
</reference>
<comment type="caution">
    <text evidence="1">The sequence shown here is derived from an EMBL/GenBank/DDBJ whole genome shotgun (WGS) entry which is preliminary data.</text>
</comment>
<dbReference type="Pfam" id="PF25846">
    <property type="entry name" value="YmzB"/>
    <property type="match status" value="1"/>
</dbReference>
<sequence>MNHHFITVEEFNRLIHQWTGHTIKIMKHELDDVDETCLHLDHISYATNTRRIDDYEAMHALHLNGGGAIQTDKDPYTLPDDLYKIPLQDTTLYEYDGYQFLISTDRGVYKIELVE</sequence>
<protein>
    <submittedName>
        <fullName evidence="1">Uncharacterized protein</fullName>
    </submittedName>
</protein>
<dbReference type="Proteomes" id="UP001519294">
    <property type="component" value="Unassembled WGS sequence"/>
</dbReference>
<evidence type="ECO:0000313" key="2">
    <source>
        <dbReference type="Proteomes" id="UP001519294"/>
    </source>
</evidence>
<dbReference type="InterPro" id="IPR058926">
    <property type="entry name" value="YmzB-like"/>
</dbReference>
<organism evidence="1 2">
    <name type="scientific">Virgibacillus alimentarius</name>
    <dbReference type="NCBI Taxonomy" id="698769"/>
    <lineage>
        <taxon>Bacteria</taxon>
        <taxon>Bacillati</taxon>
        <taxon>Bacillota</taxon>
        <taxon>Bacilli</taxon>
        <taxon>Bacillales</taxon>
        <taxon>Bacillaceae</taxon>
        <taxon>Virgibacillus</taxon>
    </lineage>
</organism>